<evidence type="ECO:0000256" key="4">
    <source>
        <dbReference type="ARBA" id="ARBA00035290"/>
    </source>
</evidence>
<dbReference type="InterPro" id="IPR036373">
    <property type="entry name" value="Ribosomal_bL17_sf"/>
</dbReference>
<name>A0A2T7P2L3_POMCA</name>
<feature type="compositionally biased region" description="Polar residues" evidence="6">
    <location>
        <begin position="195"/>
        <end position="208"/>
    </location>
</feature>
<dbReference type="GO" id="GO:0006412">
    <property type="term" value="P:translation"/>
    <property type="evidence" value="ECO:0007669"/>
    <property type="project" value="InterPro"/>
</dbReference>
<comment type="similarity">
    <text evidence="1">Belongs to the bacterial ribosomal protein bL17 family.</text>
</comment>
<dbReference type="GO" id="GO:0003735">
    <property type="term" value="F:structural constituent of ribosome"/>
    <property type="evidence" value="ECO:0007669"/>
    <property type="project" value="InterPro"/>
</dbReference>
<evidence type="ECO:0000256" key="5">
    <source>
        <dbReference type="ARBA" id="ARBA00035413"/>
    </source>
</evidence>
<protein>
    <recommendedName>
        <fullName evidence="4">Large ribosomal subunit protein bL17m</fullName>
    </recommendedName>
    <alternativeName>
        <fullName evidence="5">39S ribosomal protein L17, mitochondrial</fullName>
    </alternativeName>
</protein>
<accession>A0A2T7P2L3</accession>
<comment type="caution">
    <text evidence="7">The sequence shown here is derived from an EMBL/GenBank/DDBJ whole genome shotgun (WGS) entry which is preliminary data.</text>
</comment>
<evidence type="ECO:0000313" key="7">
    <source>
        <dbReference type="EMBL" id="PVD27659.1"/>
    </source>
</evidence>
<evidence type="ECO:0000256" key="6">
    <source>
        <dbReference type="SAM" id="MobiDB-lite"/>
    </source>
</evidence>
<dbReference type="FunFam" id="3.90.1030.10:FF:000009">
    <property type="entry name" value="39S ribosomal protein L17, mitochondrial"/>
    <property type="match status" value="1"/>
</dbReference>
<dbReference type="OrthoDB" id="275000at2759"/>
<evidence type="ECO:0000256" key="1">
    <source>
        <dbReference type="ARBA" id="ARBA00008777"/>
    </source>
</evidence>
<keyword evidence="2" id="KW-0689">Ribosomal protein</keyword>
<proteinExistence type="inferred from homology"/>
<organism evidence="7 8">
    <name type="scientific">Pomacea canaliculata</name>
    <name type="common">Golden apple snail</name>
    <dbReference type="NCBI Taxonomy" id="400727"/>
    <lineage>
        <taxon>Eukaryota</taxon>
        <taxon>Metazoa</taxon>
        <taxon>Spiralia</taxon>
        <taxon>Lophotrochozoa</taxon>
        <taxon>Mollusca</taxon>
        <taxon>Gastropoda</taxon>
        <taxon>Caenogastropoda</taxon>
        <taxon>Architaenioglossa</taxon>
        <taxon>Ampullarioidea</taxon>
        <taxon>Ampullariidae</taxon>
        <taxon>Pomacea</taxon>
    </lineage>
</organism>
<dbReference type="EMBL" id="PZQS01000007">
    <property type="protein sequence ID" value="PVD27659.1"/>
    <property type="molecule type" value="Genomic_DNA"/>
</dbReference>
<dbReference type="PANTHER" id="PTHR14413">
    <property type="entry name" value="RIBOSOMAL PROTEIN L17"/>
    <property type="match status" value="1"/>
</dbReference>
<feature type="region of interest" description="Disordered" evidence="6">
    <location>
        <begin position="148"/>
        <end position="208"/>
    </location>
</feature>
<dbReference type="GO" id="GO:0005762">
    <property type="term" value="C:mitochondrial large ribosomal subunit"/>
    <property type="evidence" value="ECO:0007669"/>
    <property type="project" value="TreeGrafter"/>
</dbReference>
<evidence type="ECO:0000256" key="2">
    <source>
        <dbReference type="ARBA" id="ARBA00022980"/>
    </source>
</evidence>
<evidence type="ECO:0000313" key="8">
    <source>
        <dbReference type="Proteomes" id="UP000245119"/>
    </source>
</evidence>
<keyword evidence="3" id="KW-0687">Ribonucleoprotein</keyword>
<gene>
    <name evidence="7" type="ORF">C0Q70_12826</name>
</gene>
<sequence length="208" mass="23673">MSGVWGLGGGQKGRLEHLRRLVTKLIKTERVEWSWHQLDEARGYAEKLIMMAIRNGDQHKPTMEMADYWLLEKELIHKLFKVLVPRYQNLPVAATNLYRLPDNKERRECMQGVLELKGNPWPPVLPQPRDKRLLLTNILLREACQEYNQNRQRSSSNSQIIQTQETGNPSSTSNSNTMGSSVDPINAELPGEGLQNMNAVSPETKVGS</sequence>
<feature type="compositionally biased region" description="Low complexity" evidence="6">
    <location>
        <begin position="148"/>
        <end position="181"/>
    </location>
</feature>
<dbReference type="Pfam" id="PF01196">
    <property type="entry name" value="Ribosomal_L17"/>
    <property type="match status" value="1"/>
</dbReference>
<keyword evidence="8" id="KW-1185">Reference proteome</keyword>
<reference evidence="7 8" key="1">
    <citation type="submission" date="2018-04" db="EMBL/GenBank/DDBJ databases">
        <title>The genome of golden apple snail Pomacea canaliculata provides insight into stress tolerance and invasive adaptation.</title>
        <authorList>
            <person name="Liu C."/>
            <person name="Liu B."/>
            <person name="Ren Y."/>
            <person name="Zhang Y."/>
            <person name="Wang H."/>
            <person name="Li S."/>
            <person name="Jiang F."/>
            <person name="Yin L."/>
            <person name="Zhang G."/>
            <person name="Qian W."/>
            <person name="Fan W."/>
        </authorList>
    </citation>
    <scope>NUCLEOTIDE SEQUENCE [LARGE SCALE GENOMIC DNA]</scope>
    <source>
        <strain evidence="7">SZHN2017</strain>
        <tissue evidence="7">Muscle</tissue>
    </source>
</reference>
<dbReference type="STRING" id="400727.A0A2T7P2L3"/>
<evidence type="ECO:0000256" key="3">
    <source>
        <dbReference type="ARBA" id="ARBA00023274"/>
    </source>
</evidence>
<dbReference type="Gene3D" id="3.90.1030.10">
    <property type="entry name" value="Ribosomal protein L17"/>
    <property type="match status" value="1"/>
</dbReference>
<dbReference type="AlphaFoldDB" id="A0A2T7P2L3"/>
<dbReference type="InterPro" id="IPR000456">
    <property type="entry name" value="Ribosomal_bL17"/>
</dbReference>
<dbReference type="SUPFAM" id="SSF64263">
    <property type="entry name" value="Prokaryotic ribosomal protein L17"/>
    <property type="match status" value="1"/>
</dbReference>
<dbReference type="Proteomes" id="UP000245119">
    <property type="component" value="Linkage Group LG7"/>
</dbReference>
<dbReference type="PANTHER" id="PTHR14413:SF16">
    <property type="entry name" value="LARGE RIBOSOMAL SUBUNIT PROTEIN BL17M"/>
    <property type="match status" value="1"/>
</dbReference>